<dbReference type="GO" id="GO:0016874">
    <property type="term" value="F:ligase activity"/>
    <property type="evidence" value="ECO:0007669"/>
    <property type="project" value="UniProtKB-KW"/>
</dbReference>
<dbReference type="RefSeq" id="WP_066130601.1">
    <property type="nucleotide sequence ID" value="NZ_FKIF01000007.1"/>
</dbReference>
<evidence type="ECO:0000256" key="5">
    <source>
        <dbReference type="SAM" id="Phobius"/>
    </source>
</evidence>
<sequence>MTETTQEKARLRHGLTMAVTAFALAFPALAATIRHAASTIQFALALAFLIGLATLPWRQLHIRREQGAPVAWIFMLWPVLASGQMLAGGYFDGSAMERALRFALSALALYMMVNFRSSALRHIGIAFAVGAAGCAGLAVASCWHGIAGQLLQCRASNGFTNPVPFGGMALTLGTCALVSLRFEFPNLSRLGRIIRAVGTAGGLMACGLSQTRGAWIAMPALLLIALAPWHATWSVHGPALARYLRIPLALLLACVIAFFGNTITLRFDAAMSDVTAYQHGTSQTSIGARLEMWRTAGHIWRQAPWFGVGAGRWPQALAQEQANGQADSYIKGFSHPHNDYFQMLAEKGIVGLALLLASYAAPAAIAWRQLRRRNGEIAMHAHMCILICLAAAIFSLTESMLQIKFQVAFFSGLMVLSLAGAVAKEASADHAREP</sequence>
<comment type="subcellular location">
    <subcellularLocation>
        <location evidence="1">Membrane</location>
        <topology evidence="1">Multi-pass membrane protein</topology>
    </subcellularLocation>
</comment>
<feature type="transmembrane region" description="Helical" evidence="5">
    <location>
        <begin position="348"/>
        <end position="367"/>
    </location>
</feature>
<dbReference type="PANTHER" id="PTHR37422:SF13">
    <property type="entry name" value="LIPOPOLYSACCHARIDE BIOSYNTHESIS PROTEIN PA4999-RELATED"/>
    <property type="match status" value="1"/>
</dbReference>
<feature type="transmembrane region" description="Helical" evidence="5">
    <location>
        <begin position="40"/>
        <end position="57"/>
    </location>
</feature>
<evidence type="ECO:0000259" key="6">
    <source>
        <dbReference type="Pfam" id="PF04932"/>
    </source>
</evidence>
<dbReference type="InterPro" id="IPR051533">
    <property type="entry name" value="WaaL-like"/>
</dbReference>
<feature type="transmembrane region" description="Helical" evidence="5">
    <location>
        <begin position="69"/>
        <end position="87"/>
    </location>
</feature>
<feature type="transmembrane region" description="Helical" evidence="5">
    <location>
        <begin position="159"/>
        <end position="180"/>
    </location>
</feature>
<dbReference type="Pfam" id="PF04932">
    <property type="entry name" value="Wzy_C"/>
    <property type="match status" value="1"/>
</dbReference>
<evidence type="ECO:0000313" key="8">
    <source>
        <dbReference type="Proteomes" id="UP000076848"/>
    </source>
</evidence>
<feature type="transmembrane region" description="Helical" evidence="5">
    <location>
        <begin position="99"/>
        <end position="116"/>
    </location>
</feature>
<dbReference type="PANTHER" id="PTHR37422">
    <property type="entry name" value="TEICHURONIC ACID BIOSYNTHESIS PROTEIN TUAE"/>
    <property type="match status" value="1"/>
</dbReference>
<feature type="transmembrane region" description="Helical" evidence="5">
    <location>
        <begin position="403"/>
        <end position="423"/>
    </location>
</feature>
<gene>
    <name evidence="7" type="primary">waaL</name>
    <name evidence="7" type="ORF">SAMEA3906486_03901</name>
</gene>
<evidence type="ECO:0000256" key="3">
    <source>
        <dbReference type="ARBA" id="ARBA00022989"/>
    </source>
</evidence>
<dbReference type="EMBL" id="FKIF01000007">
    <property type="protein sequence ID" value="SAI72037.1"/>
    <property type="molecule type" value="Genomic_DNA"/>
</dbReference>
<keyword evidence="8" id="KW-1185">Reference proteome</keyword>
<feature type="transmembrane region" description="Helical" evidence="5">
    <location>
        <begin position="123"/>
        <end position="147"/>
    </location>
</feature>
<evidence type="ECO:0000313" key="7">
    <source>
        <dbReference type="EMBL" id="SAI72037.1"/>
    </source>
</evidence>
<feature type="transmembrane region" description="Helical" evidence="5">
    <location>
        <begin position="248"/>
        <end position="267"/>
    </location>
</feature>
<name>A0A157SNL0_9BORD</name>
<dbReference type="STRING" id="288768.SAMEA3906486_03901"/>
<dbReference type="InterPro" id="IPR007016">
    <property type="entry name" value="O-antigen_ligase-rel_domated"/>
</dbReference>
<feature type="domain" description="O-antigen ligase-related" evidence="6">
    <location>
        <begin position="202"/>
        <end position="356"/>
    </location>
</feature>
<protein>
    <submittedName>
        <fullName evidence="7">LPS ligase-like protein</fullName>
    </submittedName>
</protein>
<feature type="transmembrane region" description="Helical" evidence="5">
    <location>
        <begin position="379"/>
        <end position="397"/>
    </location>
</feature>
<keyword evidence="4 5" id="KW-0472">Membrane</keyword>
<dbReference type="GO" id="GO:0016020">
    <property type="term" value="C:membrane"/>
    <property type="evidence" value="ECO:0007669"/>
    <property type="project" value="UniProtKB-SubCell"/>
</dbReference>
<reference evidence="7 8" key="1">
    <citation type="submission" date="2016-04" db="EMBL/GenBank/DDBJ databases">
        <authorList>
            <consortium name="Pathogen Informatics"/>
        </authorList>
    </citation>
    <scope>NUCLEOTIDE SEQUENCE [LARGE SCALE GENOMIC DNA]</scope>
    <source>
        <strain evidence="7 8">H050680373</strain>
    </source>
</reference>
<keyword evidence="3 5" id="KW-1133">Transmembrane helix</keyword>
<keyword evidence="2 5" id="KW-0812">Transmembrane</keyword>
<evidence type="ECO:0000256" key="1">
    <source>
        <dbReference type="ARBA" id="ARBA00004141"/>
    </source>
</evidence>
<accession>A0A157SNL0</accession>
<proteinExistence type="predicted"/>
<dbReference type="OrthoDB" id="8576060at2"/>
<dbReference type="AlphaFoldDB" id="A0A157SNL0"/>
<dbReference type="Proteomes" id="UP000076848">
    <property type="component" value="Unassembled WGS sequence"/>
</dbReference>
<organism evidence="7 8">
    <name type="scientific">Bordetella ansorpii</name>
    <dbReference type="NCBI Taxonomy" id="288768"/>
    <lineage>
        <taxon>Bacteria</taxon>
        <taxon>Pseudomonadati</taxon>
        <taxon>Pseudomonadota</taxon>
        <taxon>Betaproteobacteria</taxon>
        <taxon>Burkholderiales</taxon>
        <taxon>Alcaligenaceae</taxon>
        <taxon>Bordetella</taxon>
    </lineage>
</organism>
<evidence type="ECO:0000256" key="4">
    <source>
        <dbReference type="ARBA" id="ARBA00023136"/>
    </source>
</evidence>
<feature type="transmembrane region" description="Helical" evidence="5">
    <location>
        <begin position="216"/>
        <end position="236"/>
    </location>
</feature>
<keyword evidence="7" id="KW-0436">Ligase</keyword>
<evidence type="ECO:0000256" key="2">
    <source>
        <dbReference type="ARBA" id="ARBA00022692"/>
    </source>
</evidence>